<sequence length="63" mass="7071">MSRLTNVLPKIISPFQMGFVKGRAIYDNILLAQEFCHDLDVKVRGGNSILKLDISKAYDNISC</sequence>
<evidence type="ECO:0000313" key="1">
    <source>
        <dbReference type="EMBL" id="PKU80440.1"/>
    </source>
</evidence>
<organism evidence="1 2">
    <name type="scientific">Dendrobium catenatum</name>
    <dbReference type="NCBI Taxonomy" id="906689"/>
    <lineage>
        <taxon>Eukaryota</taxon>
        <taxon>Viridiplantae</taxon>
        <taxon>Streptophyta</taxon>
        <taxon>Embryophyta</taxon>
        <taxon>Tracheophyta</taxon>
        <taxon>Spermatophyta</taxon>
        <taxon>Magnoliopsida</taxon>
        <taxon>Liliopsida</taxon>
        <taxon>Asparagales</taxon>
        <taxon>Orchidaceae</taxon>
        <taxon>Epidendroideae</taxon>
        <taxon>Malaxideae</taxon>
        <taxon>Dendrobiinae</taxon>
        <taxon>Dendrobium</taxon>
    </lineage>
</organism>
<accession>A0A2I0WXR2</accession>
<reference evidence="1 2" key="2">
    <citation type="journal article" date="2017" name="Nature">
        <title>The Apostasia genome and the evolution of orchids.</title>
        <authorList>
            <person name="Zhang G.Q."/>
            <person name="Liu K.W."/>
            <person name="Li Z."/>
            <person name="Lohaus R."/>
            <person name="Hsiao Y.Y."/>
            <person name="Niu S.C."/>
            <person name="Wang J.Y."/>
            <person name="Lin Y.C."/>
            <person name="Xu Q."/>
            <person name="Chen L.J."/>
            <person name="Yoshida K."/>
            <person name="Fujiwara S."/>
            <person name="Wang Z.W."/>
            <person name="Zhang Y.Q."/>
            <person name="Mitsuda N."/>
            <person name="Wang M."/>
            <person name="Liu G.H."/>
            <person name="Pecoraro L."/>
            <person name="Huang H.X."/>
            <person name="Xiao X.J."/>
            <person name="Lin M."/>
            <person name="Wu X.Y."/>
            <person name="Wu W.L."/>
            <person name="Chen Y.Y."/>
            <person name="Chang S.B."/>
            <person name="Sakamoto S."/>
            <person name="Ohme-Takagi M."/>
            <person name="Yagi M."/>
            <person name="Zeng S.J."/>
            <person name="Shen C.Y."/>
            <person name="Yeh C.M."/>
            <person name="Luo Y.B."/>
            <person name="Tsai W.C."/>
            <person name="Van de Peer Y."/>
            <person name="Liu Z.J."/>
        </authorList>
    </citation>
    <scope>NUCLEOTIDE SEQUENCE [LARGE SCALE GENOMIC DNA]</scope>
    <source>
        <tissue evidence="1">The whole plant</tissue>
    </source>
</reference>
<reference evidence="1 2" key="1">
    <citation type="journal article" date="2016" name="Sci. Rep.">
        <title>The Dendrobium catenatum Lindl. genome sequence provides insights into polysaccharide synthase, floral development and adaptive evolution.</title>
        <authorList>
            <person name="Zhang G.Q."/>
            <person name="Xu Q."/>
            <person name="Bian C."/>
            <person name="Tsai W.C."/>
            <person name="Yeh C.M."/>
            <person name="Liu K.W."/>
            <person name="Yoshida K."/>
            <person name="Zhang L.S."/>
            <person name="Chang S.B."/>
            <person name="Chen F."/>
            <person name="Shi Y."/>
            <person name="Su Y.Y."/>
            <person name="Zhang Y.Q."/>
            <person name="Chen L.J."/>
            <person name="Yin Y."/>
            <person name="Lin M."/>
            <person name="Huang H."/>
            <person name="Deng H."/>
            <person name="Wang Z.W."/>
            <person name="Zhu S.L."/>
            <person name="Zhao X."/>
            <person name="Deng C."/>
            <person name="Niu S.C."/>
            <person name="Huang J."/>
            <person name="Wang M."/>
            <person name="Liu G.H."/>
            <person name="Yang H.J."/>
            <person name="Xiao X.J."/>
            <person name="Hsiao Y.Y."/>
            <person name="Wu W.L."/>
            <person name="Chen Y.Y."/>
            <person name="Mitsuda N."/>
            <person name="Ohme-Takagi M."/>
            <person name="Luo Y.B."/>
            <person name="Van de Peer Y."/>
            <person name="Liu Z.J."/>
        </authorList>
    </citation>
    <scope>NUCLEOTIDE SEQUENCE [LARGE SCALE GENOMIC DNA]</scope>
    <source>
        <tissue evidence="1">The whole plant</tissue>
    </source>
</reference>
<evidence type="ECO:0000313" key="2">
    <source>
        <dbReference type="Proteomes" id="UP000233837"/>
    </source>
</evidence>
<protein>
    <submittedName>
        <fullName evidence="1">Integrator complex subunit 11</fullName>
    </submittedName>
</protein>
<dbReference type="EMBL" id="KZ502357">
    <property type="protein sequence ID" value="PKU80440.1"/>
    <property type="molecule type" value="Genomic_DNA"/>
</dbReference>
<proteinExistence type="predicted"/>
<dbReference type="AlphaFoldDB" id="A0A2I0WXR2"/>
<keyword evidence="2" id="KW-1185">Reference proteome</keyword>
<name>A0A2I0WXR2_9ASPA</name>
<gene>
    <name evidence="1" type="ORF">MA16_Dca013855</name>
</gene>
<dbReference type="Proteomes" id="UP000233837">
    <property type="component" value="Unassembled WGS sequence"/>
</dbReference>